<keyword evidence="2" id="KW-1185">Reference proteome</keyword>
<keyword evidence="1" id="KW-0378">Hydrolase</keyword>
<keyword evidence="1" id="KW-0121">Carboxypeptidase</keyword>
<accession>A0A9X4H200</accession>
<dbReference type="EMBL" id="JAKOAV010000014">
    <property type="protein sequence ID" value="MDF9408490.1"/>
    <property type="molecule type" value="Genomic_DNA"/>
</dbReference>
<comment type="caution">
    <text evidence="1">The sequence shown here is derived from an EMBL/GenBank/DDBJ whole genome shotgun (WGS) entry which is preliminary data.</text>
</comment>
<keyword evidence="1" id="KW-0645">Protease</keyword>
<evidence type="ECO:0000313" key="2">
    <source>
        <dbReference type="Proteomes" id="UP001154312"/>
    </source>
</evidence>
<dbReference type="GO" id="GO:0004180">
    <property type="term" value="F:carboxypeptidase activity"/>
    <property type="evidence" value="ECO:0007669"/>
    <property type="project" value="UniProtKB-KW"/>
</dbReference>
<dbReference type="Gene3D" id="2.60.40.1120">
    <property type="entry name" value="Carboxypeptidase-like, regulatory domain"/>
    <property type="match status" value="1"/>
</dbReference>
<dbReference type="AlphaFoldDB" id="A0A9X4H200"/>
<reference evidence="1" key="1">
    <citation type="submission" date="2022-02" db="EMBL/GenBank/DDBJ databases">
        <authorList>
            <person name="Leng L."/>
        </authorList>
    </citation>
    <scope>NUCLEOTIDE SEQUENCE</scope>
    <source>
        <strain evidence="1">JI</strain>
    </source>
</reference>
<evidence type="ECO:0000313" key="1">
    <source>
        <dbReference type="EMBL" id="MDF9408490.1"/>
    </source>
</evidence>
<protein>
    <submittedName>
        <fullName evidence="1">Carboxypeptidase-like regulatory domain-containing protein</fullName>
    </submittedName>
</protein>
<gene>
    <name evidence="1" type="ORF">L7E55_08980</name>
</gene>
<dbReference type="RefSeq" id="WP_277443813.1">
    <property type="nucleotide sequence ID" value="NZ_JAKOAV010000014.1"/>
</dbReference>
<sequence length="215" mass="24378">MKEQTLTTNNLVKLIKWTRSVDVTIPVSNVEIFQRVEKINTFLMENAILQVQIFIKLFALTSSKEENKANISKSTVFTKDVEINTLIELNNEITKEDIVSLDHQVNIEKYYPRPDSIVVNGTMKITITYIEHLTLSGTVINFLNRMPIAGATINIRNLDSDDILASAKTNSKGLYSFNNLPPGVFLLEAITEFHKPEQKISVIKNKDIVNFVLHS</sequence>
<dbReference type="Proteomes" id="UP001154312">
    <property type="component" value="Unassembled WGS sequence"/>
</dbReference>
<dbReference type="Pfam" id="PF13620">
    <property type="entry name" value="CarboxypepD_reg"/>
    <property type="match status" value="1"/>
</dbReference>
<name>A0A9X4H200_9FIRM</name>
<organism evidence="1 2">
    <name type="scientific">Pelotomaculum isophthalicicum JI</name>
    <dbReference type="NCBI Taxonomy" id="947010"/>
    <lineage>
        <taxon>Bacteria</taxon>
        <taxon>Bacillati</taxon>
        <taxon>Bacillota</taxon>
        <taxon>Clostridia</taxon>
        <taxon>Eubacteriales</taxon>
        <taxon>Desulfotomaculaceae</taxon>
        <taxon>Pelotomaculum</taxon>
    </lineage>
</organism>
<dbReference type="SUPFAM" id="SSF49478">
    <property type="entry name" value="Cna protein B-type domain"/>
    <property type="match status" value="1"/>
</dbReference>
<proteinExistence type="predicted"/>